<evidence type="ECO:0000256" key="2">
    <source>
        <dbReference type="ARBA" id="ARBA00022490"/>
    </source>
</evidence>
<evidence type="ECO:0000256" key="6">
    <source>
        <dbReference type="ARBA" id="ARBA00022884"/>
    </source>
</evidence>
<dbReference type="Gene3D" id="1.10.240.10">
    <property type="entry name" value="Tyrosyl-Transfer RNA Synthetase"/>
    <property type="match status" value="1"/>
</dbReference>
<dbReference type="InterPro" id="IPR036986">
    <property type="entry name" value="S4_RNA-bd_sf"/>
</dbReference>
<dbReference type="PRINTS" id="PR01040">
    <property type="entry name" value="TRNASYNTHTYR"/>
</dbReference>
<protein>
    <recommendedName>
        <fullName evidence="11">Tyrosine--tRNA ligase</fullName>
        <ecNumber evidence="11">6.1.1.1</ecNumber>
    </recommendedName>
    <alternativeName>
        <fullName evidence="11">Tyrosyl-tRNA synthetase</fullName>
        <shortName evidence="11">TyrRS</shortName>
    </alternativeName>
</protein>
<dbReference type="InterPro" id="IPR054608">
    <property type="entry name" value="SYY-like_C"/>
</dbReference>
<comment type="function">
    <text evidence="11">Catalyzes the attachment of tyrosine to tRNA(Tyr) in a two-step reaction: tyrosine is first activated by ATP to form Tyr-AMP and then transferred to the acceptor end of tRNA(Tyr).</text>
</comment>
<dbReference type="PROSITE" id="PS50889">
    <property type="entry name" value="S4"/>
    <property type="match status" value="1"/>
</dbReference>
<evidence type="ECO:0000256" key="3">
    <source>
        <dbReference type="ARBA" id="ARBA00022598"/>
    </source>
</evidence>
<keyword evidence="6" id="KW-0694">RNA-binding</keyword>
<dbReference type="OrthoDB" id="9804243at2"/>
<evidence type="ECO:0000313" key="14">
    <source>
        <dbReference type="Proteomes" id="UP000244754"/>
    </source>
</evidence>
<dbReference type="SUPFAM" id="SSF52374">
    <property type="entry name" value="Nucleotidylyl transferase"/>
    <property type="match status" value="1"/>
</dbReference>
<feature type="binding site" evidence="11">
    <location>
        <position position="173"/>
    </location>
    <ligand>
        <name>L-tyrosine</name>
        <dbReference type="ChEBI" id="CHEBI:58315"/>
    </ligand>
</feature>
<dbReference type="GO" id="GO:0003723">
    <property type="term" value="F:RNA binding"/>
    <property type="evidence" value="ECO:0007669"/>
    <property type="project" value="UniProtKB-KW"/>
</dbReference>
<comment type="similarity">
    <text evidence="10 11">Belongs to the class-I aminoacyl-tRNA synthetase family. TyrS type 1 subfamily.</text>
</comment>
<dbReference type="Pfam" id="PF00579">
    <property type="entry name" value="tRNA-synt_1b"/>
    <property type="match status" value="1"/>
</dbReference>
<dbReference type="InterPro" id="IPR002305">
    <property type="entry name" value="aa-tRNA-synth_Ic"/>
</dbReference>
<comment type="catalytic activity">
    <reaction evidence="9 11">
        <text>tRNA(Tyr) + L-tyrosine + ATP = L-tyrosyl-tRNA(Tyr) + AMP + diphosphate + H(+)</text>
        <dbReference type="Rhea" id="RHEA:10220"/>
        <dbReference type="Rhea" id="RHEA-COMP:9706"/>
        <dbReference type="Rhea" id="RHEA-COMP:9707"/>
        <dbReference type="ChEBI" id="CHEBI:15378"/>
        <dbReference type="ChEBI" id="CHEBI:30616"/>
        <dbReference type="ChEBI" id="CHEBI:33019"/>
        <dbReference type="ChEBI" id="CHEBI:58315"/>
        <dbReference type="ChEBI" id="CHEBI:78442"/>
        <dbReference type="ChEBI" id="CHEBI:78536"/>
        <dbReference type="ChEBI" id="CHEBI:456215"/>
        <dbReference type="EC" id="6.1.1.1"/>
    </reaction>
</comment>
<evidence type="ECO:0000256" key="11">
    <source>
        <dbReference type="HAMAP-Rule" id="MF_02006"/>
    </source>
</evidence>
<dbReference type="GO" id="GO:0005829">
    <property type="term" value="C:cytosol"/>
    <property type="evidence" value="ECO:0007669"/>
    <property type="project" value="TreeGrafter"/>
</dbReference>
<dbReference type="PROSITE" id="PS00178">
    <property type="entry name" value="AA_TRNA_LIGASE_I"/>
    <property type="match status" value="1"/>
</dbReference>
<keyword evidence="7 11" id="KW-0648">Protein biosynthesis</keyword>
<feature type="short sequence motif" description="'KMSKS' region" evidence="11">
    <location>
        <begin position="229"/>
        <end position="233"/>
    </location>
</feature>
<dbReference type="InterPro" id="IPR024088">
    <property type="entry name" value="Tyr-tRNA-ligase_bac-type"/>
</dbReference>
<name>A0A2S0WDX0_9CORY</name>
<dbReference type="InterPro" id="IPR002307">
    <property type="entry name" value="Tyr-tRNA-ligase"/>
</dbReference>
<dbReference type="SUPFAM" id="SSF55174">
    <property type="entry name" value="Alpha-L RNA-binding motif"/>
    <property type="match status" value="1"/>
</dbReference>
<keyword evidence="5 11" id="KW-0067">ATP-binding</keyword>
<accession>A0A2S0WDX0</accession>
<dbReference type="KEGG" id="clia:C3E79_05250"/>
<dbReference type="CDD" id="cd00165">
    <property type="entry name" value="S4"/>
    <property type="match status" value="1"/>
</dbReference>
<dbReference type="Gene3D" id="3.10.290.10">
    <property type="entry name" value="RNA-binding S4 domain"/>
    <property type="match status" value="1"/>
</dbReference>
<dbReference type="NCBIfam" id="TIGR00234">
    <property type="entry name" value="tyrS"/>
    <property type="match status" value="1"/>
</dbReference>
<evidence type="ECO:0000259" key="12">
    <source>
        <dbReference type="Pfam" id="PF22421"/>
    </source>
</evidence>
<keyword evidence="2 11" id="KW-0963">Cytoplasm</keyword>
<dbReference type="HAMAP" id="MF_02006">
    <property type="entry name" value="Tyr_tRNA_synth_type1"/>
    <property type="match status" value="1"/>
</dbReference>
<feature type="binding site" evidence="11">
    <location>
        <position position="232"/>
    </location>
    <ligand>
        <name>ATP</name>
        <dbReference type="ChEBI" id="CHEBI:30616"/>
    </ligand>
</feature>
<dbReference type="InterPro" id="IPR001412">
    <property type="entry name" value="aa-tRNA-synth_I_CS"/>
</dbReference>
<sequence length="421" mass="46788">MSDNIIDELQWRGLINQSTDLDALREACAGPITLYCGFDPTGDSLHAGHLVPMIMLRRFQEFGHRPLLLAGGATGMIGDPRDVGERSMLDEETIARNVEAIAGQLRRFVRFDGSNPAELVNNADWTMTMSVVEFLRDVGKNFSLNTMLDRDVVKRRLESDGISYTEFSYMLLQSNDFVHLHREYDCVLQIGGGDQWGNIVSGVDLVRRVEGAKVHALTVPLVTDAAGQKFGKSTGGGKLWLDPEKTSPYSWYQYFLNAGDEVVVDYLRWFTFLGQEDIAELEESVRVEPHKRQAQRRLAQEMTTLVHGQEATTAVELAAQALFGRAELAELDEQTLAGALAETTVADIASGDPRTIVDLLVSTKLADSKAAARRTVKEGGAYVNNERIETEEWEPDESDLLHGRWLVLRRGKKSFAGARIA</sequence>
<dbReference type="Pfam" id="PF22421">
    <property type="entry name" value="SYY_C-terminal"/>
    <property type="match status" value="1"/>
</dbReference>
<keyword evidence="14" id="KW-1185">Reference proteome</keyword>
<evidence type="ECO:0000256" key="7">
    <source>
        <dbReference type="ARBA" id="ARBA00022917"/>
    </source>
</evidence>
<comment type="subunit">
    <text evidence="11">Homodimer.</text>
</comment>
<feature type="binding site" evidence="11">
    <location>
        <position position="169"/>
    </location>
    <ligand>
        <name>L-tyrosine</name>
        <dbReference type="ChEBI" id="CHEBI:58315"/>
    </ligand>
</feature>
<dbReference type="AlphaFoldDB" id="A0A2S0WDX0"/>
<feature type="binding site" evidence="11">
    <location>
        <position position="35"/>
    </location>
    <ligand>
        <name>L-tyrosine</name>
        <dbReference type="ChEBI" id="CHEBI:58315"/>
    </ligand>
</feature>
<keyword evidence="8 11" id="KW-0030">Aminoacyl-tRNA synthetase</keyword>
<dbReference type="GO" id="GO:0006437">
    <property type="term" value="P:tyrosyl-tRNA aminoacylation"/>
    <property type="evidence" value="ECO:0007669"/>
    <property type="project" value="UniProtKB-UniRule"/>
</dbReference>
<dbReference type="GO" id="GO:0042803">
    <property type="term" value="F:protein homodimerization activity"/>
    <property type="evidence" value="ECO:0007669"/>
    <property type="project" value="UniProtKB-ARBA"/>
</dbReference>
<dbReference type="InterPro" id="IPR014729">
    <property type="entry name" value="Rossmann-like_a/b/a_fold"/>
</dbReference>
<evidence type="ECO:0000256" key="4">
    <source>
        <dbReference type="ARBA" id="ARBA00022741"/>
    </source>
</evidence>
<organism evidence="13 14">
    <name type="scientific">Corynebacterium liangguodongii</name>
    <dbReference type="NCBI Taxonomy" id="2079535"/>
    <lineage>
        <taxon>Bacteria</taxon>
        <taxon>Bacillati</taxon>
        <taxon>Actinomycetota</taxon>
        <taxon>Actinomycetes</taxon>
        <taxon>Mycobacteriales</taxon>
        <taxon>Corynebacteriaceae</taxon>
        <taxon>Corynebacterium</taxon>
    </lineage>
</organism>
<reference evidence="14" key="1">
    <citation type="submission" date="2018-01" db="EMBL/GenBank/DDBJ databases">
        <authorList>
            <person name="Li J."/>
        </authorList>
    </citation>
    <scope>NUCLEOTIDE SEQUENCE [LARGE SCALE GENOMIC DNA]</scope>
    <source>
        <strain evidence="14">2184</strain>
    </source>
</reference>
<evidence type="ECO:0000256" key="9">
    <source>
        <dbReference type="ARBA" id="ARBA00048248"/>
    </source>
</evidence>
<dbReference type="RefSeq" id="WP_108403970.1">
    <property type="nucleotide sequence ID" value="NZ_CP026948.1"/>
</dbReference>
<dbReference type="PANTHER" id="PTHR11766:SF0">
    <property type="entry name" value="TYROSINE--TRNA LIGASE, MITOCHONDRIAL"/>
    <property type="match status" value="1"/>
</dbReference>
<proteinExistence type="inferred from homology"/>
<evidence type="ECO:0000256" key="10">
    <source>
        <dbReference type="ARBA" id="ARBA00060965"/>
    </source>
</evidence>
<dbReference type="Proteomes" id="UP000244754">
    <property type="component" value="Chromosome"/>
</dbReference>
<dbReference type="Gene3D" id="3.40.50.620">
    <property type="entry name" value="HUPs"/>
    <property type="match status" value="1"/>
</dbReference>
<keyword evidence="4 11" id="KW-0547">Nucleotide-binding</keyword>
<dbReference type="EC" id="6.1.1.1" evidence="11"/>
<dbReference type="EMBL" id="CP026948">
    <property type="protein sequence ID" value="AWB83961.1"/>
    <property type="molecule type" value="Genomic_DNA"/>
</dbReference>
<feature type="domain" description="Tyrosine--tRNA ligase SYY-like C-terminal" evidence="12">
    <location>
        <begin position="351"/>
        <end position="415"/>
    </location>
</feature>
<dbReference type="GO" id="GO:0004831">
    <property type="term" value="F:tyrosine-tRNA ligase activity"/>
    <property type="evidence" value="ECO:0007669"/>
    <property type="project" value="UniProtKB-UniRule"/>
</dbReference>
<dbReference type="PANTHER" id="PTHR11766">
    <property type="entry name" value="TYROSYL-TRNA SYNTHETASE"/>
    <property type="match status" value="1"/>
</dbReference>
<dbReference type="FunFam" id="3.40.50.620:FF:000008">
    <property type="entry name" value="Tyrosine--tRNA ligase"/>
    <property type="match status" value="1"/>
</dbReference>
<dbReference type="FunFam" id="1.10.240.10:FF:000001">
    <property type="entry name" value="Tyrosine--tRNA ligase"/>
    <property type="match status" value="1"/>
</dbReference>
<gene>
    <name evidence="11" type="primary">tyrS</name>
    <name evidence="13" type="ORF">C3E79_05250</name>
</gene>
<dbReference type="CDD" id="cd00805">
    <property type="entry name" value="TyrRS_core"/>
    <property type="match status" value="1"/>
</dbReference>
<evidence type="ECO:0000256" key="8">
    <source>
        <dbReference type="ARBA" id="ARBA00023146"/>
    </source>
</evidence>
<evidence type="ECO:0000256" key="5">
    <source>
        <dbReference type="ARBA" id="ARBA00022840"/>
    </source>
</evidence>
<keyword evidence="3 11" id="KW-0436">Ligase</keyword>
<feature type="short sequence motif" description="'HIGH' region" evidence="11">
    <location>
        <begin position="40"/>
        <end position="49"/>
    </location>
</feature>
<dbReference type="GO" id="GO:0005524">
    <property type="term" value="F:ATP binding"/>
    <property type="evidence" value="ECO:0007669"/>
    <property type="project" value="UniProtKB-UniRule"/>
</dbReference>
<evidence type="ECO:0000256" key="1">
    <source>
        <dbReference type="ARBA" id="ARBA00004496"/>
    </source>
</evidence>
<evidence type="ECO:0000313" key="13">
    <source>
        <dbReference type="EMBL" id="AWB83961.1"/>
    </source>
</evidence>
<dbReference type="FunFam" id="3.10.290.10:FF:000014">
    <property type="entry name" value="Tyrosine--tRNA ligase"/>
    <property type="match status" value="1"/>
</dbReference>
<dbReference type="InterPro" id="IPR024107">
    <property type="entry name" value="Tyr-tRNA-ligase_bac_1"/>
</dbReference>
<comment type="subcellular location">
    <subcellularLocation>
        <location evidence="1 11">Cytoplasm</location>
    </subcellularLocation>
</comment>